<proteinExistence type="predicted"/>
<organism evidence="2 3">
    <name type="scientific">Sphingomonas aracearum</name>
    <dbReference type="NCBI Taxonomy" id="2283317"/>
    <lineage>
        <taxon>Bacteria</taxon>
        <taxon>Pseudomonadati</taxon>
        <taxon>Pseudomonadota</taxon>
        <taxon>Alphaproteobacteria</taxon>
        <taxon>Sphingomonadales</taxon>
        <taxon>Sphingomonadaceae</taxon>
        <taxon>Sphingomonas</taxon>
    </lineage>
</organism>
<dbReference type="RefSeq" id="WP_114687130.1">
    <property type="nucleotide sequence ID" value="NZ_QQNB01000002.1"/>
</dbReference>
<sequence>MKIRILGSGTSSGVPRIGNDWGACDPDEPRNRRTRAAALVSTATTRILIDTGPDMREQLLAARVGTVDAVIWTHDHADHTHGIDDLRQVYHALGAPVRGLARPETLARIGEKFGYVFAGGGGYPPTARVEPLPDALTIGDIHMSVADQPHGRITSAGLRFEAEGGAIGYATDFHELTSEMAALYADLDIWVVDALRNAPHPSHPTVDQALAWIDRLKPGRAALIHMDQSLDYATLRARLPTTVEPGYDGLELHA</sequence>
<reference evidence="2 3" key="1">
    <citation type="submission" date="2018-07" db="EMBL/GenBank/DDBJ databases">
        <title>a novel species of Sphingomonas isolated from the rhizosphere soil of Araceae plant.</title>
        <authorList>
            <person name="Zhiyong W."/>
            <person name="Qinglan Z."/>
            <person name="Zhiwei F."/>
            <person name="Ding X."/>
            <person name="Gejiao W."/>
            <person name="Shixue Z."/>
        </authorList>
    </citation>
    <scope>NUCLEOTIDE SEQUENCE [LARGE SCALE GENOMIC DNA]</scope>
    <source>
        <strain evidence="2 3">WZY 27</strain>
    </source>
</reference>
<keyword evidence="2" id="KW-0378">Hydrolase</keyword>
<dbReference type="InterPro" id="IPR036866">
    <property type="entry name" value="RibonucZ/Hydroxyglut_hydro"/>
</dbReference>
<keyword evidence="3" id="KW-1185">Reference proteome</keyword>
<feature type="domain" description="Metallo-beta-lactamase" evidence="1">
    <location>
        <begin position="34"/>
        <end position="225"/>
    </location>
</feature>
<accession>A0A369VT94</accession>
<gene>
    <name evidence="2" type="ORF">DVW87_07135</name>
</gene>
<dbReference type="AlphaFoldDB" id="A0A369VT94"/>
<dbReference type="PANTHER" id="PTHR42663:SF6">
    <property type="entry name" value="HYDROLASE C777.06C-RELATED"/>
    <property type="match status" value="1"/>
</dbReference>
<evidence type="ECO:0000313" key="3">
    <source>
        <dbReference type="Proteomes" id="UP000253918"/>
    </source>
</evidence>
<dbReference type="PANTHER" id="PTHR42663">
    <property type="entry name" value="HYDROLASE C777.06C-RELATED-RELATED"/>
    <property type="match status" value="1"/>
</dbReference>
<dbReference type="SUPFAM" id="SSF56281">
    <property type="entry name" value="Metallo-hydrolase/oxidoreductase"/>
    <property type="match status" value="1"/>
</dbReference>
<dbReference type="GO" id="GO:0016787">
    <property type="term" value="F:hydrolase activity"/>
    <property type="evidence" value="ECO:0007669"/>
    <property type="project" value="UniProtKB-KW"/>
</dbReference>
<comment type="caution">
    <text evidence="2">The sequence shown here is derived from an EMBL/GenBank/DDBJ whole genome shotgun (WGS) entry which is preliminary data.</text>
</comment>
<dbReference type="Gene3D" id="3.60.15.10">
    <property type="entry name" value="Ribonuclease Z/Hydroxyacylglutathione hydrolase-like"/>
    <property type="match status" value="1"/>
</dbReference>
<dbReference type="OrthoDB" id="9781189at2"/>
<name>A0A369VT94_9SPHN</name>
<dbReference type="EMBL" id="QQNB01000002">
    <property type="protein sequence ID" value="RDE05059.1"/>
    <property type="molecule type" value="Genomic_DNA"/>
</dbReference>
<dbReference type="CDD" id="cd16279">
    <property type="entry name" value="metallo-hydrolase-like_MBL-fold"/>
    <property type="match status" value="1"/>
</dbReference>
<dbReference type="InterPro" id="IPR001279">
    <property type="entry name" value="Metallo-B-lactamas"/>
</dbReference>
<protein>
    <submittedName>
        <fullName evidence="2">MBL fold metallo-hydrolase</fullName>
    </submittedName>
</protein>
<evidence type="ECO:0000313" key="2">
    <source>
        <dbReference type="EMBL" id="RDE05059.1"/>
    </source>
</evidence>
<dbReference type="Pfam" id="PF12706">
    <property type="entry name" value="Lactamase_B_2"/>
    <property type="match status" value="1"/>
</dbReference>
<dbReference type="SMART" id="SM00849">
    <property type="entry name" value="Lactamase_B"/>
    <property type="match status" value="1"/>
</dbReference>
<dbReference type="Proteomes" id="UP000253918">
    <property type="component" value="Unassembled WGS sequence"/>
</dbReference>
<evidence type="ECO:0000259" key="1">
    <source>
        <dbReference type="SMART" id="SM00849"/>
    </source>
</evidence>